<accession>A0A4Y1YP36</accession>
<dbReference type="InterPro" id="IPR003672">
    <property type="entry name" value="CobN/Mg_chltase"/>
</dbReference>
<keyword evidence="6" id="KW-1185">Reference proteome</keyword>
<dbReference type="KEGG" id="nst:Nstercoris_01850"/>
<dbReference type="Pfam" id="PF02514">
    <property type="entry name" value="CobN-Mg_chel"/>
    <property type="match status" value="1"/>
</dbReference>
<feature type="compositionally biased region" description="Polar residues" evidence="1">
    <location>
        <begin position="248"/>
        <end position="261"/>
    </location>
</feature>
<evidence type="ECO:0000259" key="4">
    <source>
        <dbReference type="Pfam" id="PF02514"/>
    </source>
</evidence>
<keyword evidence="2" id="KW-1133">Transmembrane helix</keyword>
<reference evidence="5 6" key="1">
    <citation type="submission" date="2019-06" db="EMBL/GenBank/DDBJ databases">
        <title>Nitrosomonas stercoris KYUHI-S whole genome shotgun sequence.</title>
        <authorList>
            <person name="Nakagawa T."/>
            <person name="Tsuchiya Y."/>
            <person name="Takahashi R."/>
        </authorList>
    </citation>
    <scope>NUCLEOTIDE SEQUENCE [LARGE SCALE GENOMIC DNA]</scope>
    <source>
        <strain evidence="5 6">KYUHI-S</strain>
    </source>
</reference>
<name>A0A4Y1YP36_9PROT</name>
<evidence type="ECO:0000256" key="3">
    <source>
        <dbReference type="SAM" id="SignalP"/>
    </source>
</evidence>
<evidence type="ECO:0000313" key="6">
    <source>
        <dbReference type="Proteomes" id="UP000316473"/>
    </source>
</evidence>
<keyword evidence="3" id="KW-0732">Signal</keyword>
<feature type="transmembrane region" description="Helical" evidence="2">
    <location>
        <begin position="1351"/>
        <end position="1371"/>
    </location>
</feature>
<dbReference type="Proteomes" id="UP000316473">
    <property type="component" value="Chromosome"/>
</dbReference>
<organism evidence="5 6">
    <name type="scientific">Nitrosomonas stercoris</name>
    <dbReference type="NCBI Taxonomy" id="1444684"/>
    <lineage>
        <taxon>Bacteria</taxon>
        <taxon>Pseudomonadati</taxon>
        <taxon>Pseudomonadota</taxon>
        <taxon>Betaproteobacteria</taxon>
        <taxon>Nitrosomonadales</taxon>
        <taxon>Nitrosomonadaceae</taxon>
        <taxon>Nitrosomonas</taxon>
    </lineage>
</organism>
<dbReference type="PANTHER" id="PTHR44119">
    <property type="entry name" value="MAGNESIUM-CHELATASE SUBUNIT CHLH, CHLOROPLASTIC"/>
    <property type="match status" value="1"/>
</dbReference>
<evidence type="ECO:0000256" key="2">
    <source>
        <dbReference type="SAM" id="Phobius"/>
    </source>
</evidence>
<keyword evidence="2" id="KW-0472">Membrane</keyword>
<dbReference type="NCBIfam" id="NF004644">
    <property type="entry name" value="PRK05989.2-2"/>
    <property type="match status" value="1"/>
</dbReference>
<feature type="chain" id="PRO_5021337868" description="CobN/magnesium chelatase domain-containing protein" evidence="3">
    <location>
        <begin position="23"/>
        <end position="1385"/>
    </location>
</feature>
<evidence type="ECO:0000256" key="1">
    <source>
        <dbReference type="SAM" id="MobiDB-lite"/>
    </source>
</evidence>
<feature type="signal peptide" evidence="3">
    <location>
        <begin position="1"/>
        <end position="22"/>
    </location>
</feature>
<protein>
    <recommendedName>
        <fullName evidence="4">CobN/magnesium chelatase domain-containing protein</fullName>
    </recommendedName>
</protein>
<dbReference type="PANTHER" id="PTHR44119:SF4">
    <property type="entry name" value="AEROBIC COBALTOCHELATASE SUBUNIT COBN"/>
    <property type="match status" value="1"/>
</dbReference>
<dbReference type="CDD" id="cd10150">
    <property type="entry name" value="CobN_like"/>
    <property type="match status" value="1"/>
</dbReference>
<keyword evidence="2" id="KW-0812">Transmembrane</keyword>
<gene>
    <name evidence="5" type="ORF">Nstercoris_01850</name>
</gene>
<evidence type="ECO:0000313" key="5">
    <source>
        <dbReference type="EMBL" id="BBL35578.1"/>
    </source>
</evidence>
<proteinExistence type="predicted"/>
<feature type="domain" description="CobN/magnesium chelatase" evidence="4">
    <location>
        <begin position="130"/>
        <end position="1262"/>
    </location>
</feature>
<dbReference type="EMBL" id="AP019755">
    <property type="protein sequence ID" value="BBL35578.1"/>
    <property type="molecule type" value="Genomic_DNA"/>
</dbReference>
<feature type="region of interest" description="Disordered" evidence="1">
    <location>
        <begin position="238"/>
        <end position="271"/>
    </location>
</feature>
<sequence length="1385" mass="156068">MKFYQTLVFGLLICLASSTATAAKVAILSTSFVLEHKFKLMESIAQDQALELAWTQVDREGEAGVKRVLDNADFIIIDAPNDESMSQVEQVAGEQLHALTIPTLSVHRFNPSLRMQAQHLDKEQAQQLFTYYVSGMRVNRERMMQYLKAWFAGEDISAVAPPVELPNGGIYHPDAEQVIFASLPEYLDWWQQHRQNWQDTPVIGMETASSYLSDGQTRQLDETISAIERAGGMPLVFYRGSRPRPDSATRSPAQNEQQQTRDQPDGKKPENIGITVQTIGTLDDSGFPNPATQSMHVVDEPLIMLDGKTILHVLMVNTFLGINPDGRKAWFQALDIPVINFMQYRNGNRADYAADKAGVSSFMLPFMLTVAEYIGLQDPVLVTTNEAGELTAIPEQMELLVGKLVNLAQLAMLPNAEKNVALLFWNHPPGEHNQGASNLNVPRSIAHLVEHLRAADYAFDSASEEQIIAAVGEMLRPVYRKDSLPGLMQTPHWDFLPLTDYLEWFATLPAAVREQIDAYWGEAKKSPWVAQREDGTTGFVIPRLKLGQLVVLPQPPRGEIAIENTEEKLFHDTKIPTNHFYLATYLWLRTQQPAHAIIHFGTHGSQEWTPGKERGLWAFDDPNLLVGNTPVIYPYIIDNIAEAVHVKRRGRGVIISHQTPPFSPAGLSEDFAQINDAIHEYESLDEGLVKENTRKQIIELVVKMNIHQDMDWKVANLERDFPEFLREIEDYLEHLAIAQQPLGLHVLGQDMERTHMTSTIMQMLGQPLYTALGFENAGEIFTGDYQQIQASAPYRFVDEWVLSDKPLDTLDDKALAELAKHGRSLAATFSTANEIESILRALSARWIDPSYGGDPIRNPDALPTGRNMYGFDPSRVPTRAAYEAGKEALQHLILTYQTTHDGQFPDKLAFSLWSTETMRHLGMLEAQILYAMGVRPVWDEGGRVTGVEKISLAELGRPRVDPVISITGLYRDQFPNVMERLNEAIMLLAEDEDEPLEQNHVRANSLQIIGAMLARGLSEKDASTVAHTRIFGSESGNYGTGLTDATLASDQWEEGDGKLEQQYLSSMSWMYGPDTTSWSKKITTSDNNEINAYAEHLQGTRAVVFSRSSNLHGLLDTDHPFEYLGGISMAVRHLDGTAPQLYISNMRDPSRAQLEAADKFLATELRSVYQHPNWIKEMVKEGYSGTLQLLNTINNFWGWQVMDRNIVRDDQWQSFHEIYVNDRYQLGLREWFETYQPAALAQIAERMLEAIRKDYWQASEQTVQELVNIYTQLVQQHDIHTSNATFKAYVQELATNFGINSPSNKPAESATVAQPDVEPVESAKQIDETTENIRGQQMSEVSPTEETIQLVWAYAWLLILIIFSGFLWQAWRTRSEARKSLSGQA</sequence>